<comment type="caution">
    <text evidence="3">The sequence shown here is derived from an EMBL/GenBank/DDBJ whole genome shotgun (WGS) entry which is preliminary data.</text>
</comment>
<evidence type="ECO:0000313" key="3">
    <source>
        <dbReference type="EMBL" id="ORZ01013.1"/>
    </source>
</evidence>
<dbReference type="GO" id="GO:0005634">
    <property type="term" value="C:nucleus"/>
    <property type="evidence" value="ECO:0007669"/>
    <property type="project" value="UniProtKB-SubCell"/>
</dbReference>
<gene>
    <name evidence="3" type="ORF">BCR43DRAFT_433038</name>
</gene>
<evidence type="ECO:0000256" key="1">
    <source>
        <dbReference type="ARBA" id="ARBA00004123"/>
    </source>
</evidence>
<dbReference type="PANTHER" id="PTHR13489">
    <property type="entry name" value="MINI-CHROMOSOME MAINTENANCE COMPLEX-BINDING PROTEIN"/>
    <property type="match status" value="1"/>
</dbReference>
<evidence type="ECO:0000313" key="4">
    <source>
        <dbReference type="Proteomes" id="UP000242180"/>
    </source>
</evidence>
<dbReference type="EMBL" id="MCGN01000002">
    <property type="protein sequence ID" value="ORZ01013.1"/>
    <property type="molecule type" value="Genomic_DNA"/>
</dbReference>
<dbReference type="GO" id="GO:0003682">
    <property type="term" value="F:chromatin binding"/>
    <property type="evidence" value="ECO:0007669"/>
    <property type="project" value="TreeGrafter"/>
</dbReference>
<dbReference type="Proteomes" id="UP000242180">
    <property type="component" value="Unassembled WGS sequence"/>
</dbReference>
<dbReference type="FunCoup" id="A0A1X2HNM9">
    <property type="interactions" value="17"/>
</dbReference>
<dbReference type="OMA" id="NCTELAH"/>
<protein>
    <submittedName>
        <fullName evidence="3">Putative alanine racemase-domain-containing protein</fullName>
    </submittedName>
</protein>
<reference evidence="3 4" key="1">
    <citation type="submission" date="2016-07" db="EMBL/GenBank/DDBJ databases">
        <title>Pervasive Adenine N6-methylation of Active Genes in Fungi.</title>
        <authorList>
            <consortium name="DOE Joint Genome Institute"/>
            <person name="Mondo S.J."/>
            <person name="Dannebaum R.O."/>
            <person name="Kuo R.C."/>
            <person name="Labutti K."/>
            <person name="Haridas S."/>
            <person name="Kuo A."/>
            <person name="Salamov A."/>
            <person name="Ahrendt S.R."/>
            <person name="Lipzen A."/>
            <person name="Sullivan W."/>
            <person name="Andreopoulos W.B."/>
            <person name="Clum A."/>
            <person name="Lindquist E."/>
            <person name="Daum C."/>
            <person name="Ramamoorthy G.K."/>
            <person name="Gryganskyi A."/>
            <person name="Culley D."/>
            <person name="Magnuson J.K."/>
            <person name="James T.Y."/>
            <person name="O'Malley M.A."/>
            <person name="Stajich J.E."/>
            <person name="Spatafora J.W."/>
            <person name="Visel A."/>
            <person name="Grigoriev I.V."/>
        </authorList>
    </citation>
    <scope>NUCLEOTIDE SEQUENCE [LARGE SCALE GENOMIC DNA]</scope>
    <source>
        <strain evidence="3 4">NRRL 2496</strain>
    </source>
</reference>
<sequence>MVQDTGLGQEMFITAYKKRGQQNLTCYRYTEDPITNNIPNELLSERAAMYCVSPPGETDWFKGTLYGSDAPELDDAFHRLTLQDKASNKKYPLPGADHVAAIVKFYDSPDALRVSQLVEVIGVLSHPDSSRDRDIEEQQQSAVDPAVELGSALHSLAASTPIIHAITYTPLEGLSRSAFDKDMLADLPDQAQEIRTHLIDYISTAFKGDKLAAELILLQLLSRVTAKNGGVKIGPLSLNISNFSEGDKTSTHIVASLLSRLVSHQVVLPLTVDFLNQATFMPKSIDENLHSGALQLVDGTSLIVDETGLSEGTLNDQGSVRNLQALTNVIQNQTLSYVFPYSQFDFDTDLINLTLSAGKSMLPSDLSLRLSPSYENGEGLPVLPEETLNLYRMYIDAAKFSEYTIPPDVSEYIQTCFVNERKTAVAQSKTLPSQDDLMRRVNLARLVSLSFGQSELTKESYEHAQRLDSACEGKSAKPASK</sequence>
<keyword evidence="2" id="KW-0539">Nucleus</keyword>
<keyword evidence="4" id="KW-1185">Reference proteome</keyword>
<dbReference type="AlphaFoldDB" id="A0A1X2HNM9"/>
<comment type="subcellular location">
    <subcellularLocation>
        <location evidence="1">Nucleus</location>
    </subcellularLocation>
</comment>
<dbReference type="InParanoid" id="A0A1X2HNM9"/>
<accession>A0A1X2HNM9</accession>
<dbReference type="PANTHER" id="PTHR13489:SF0">
    <property type="entry name" value="MINI-CHROMOSOME MAINTENANCE COMPLEX-BINDING PROTEIN"/>
    <property type="match status" value="1"/>
</dbReference>
<proteinExistence type="predicted"/>
<dbReference type="Pfam" id="PF09739">
    <property type="entry name" value="MCM_bind"/>
    <property type="match status" value="1"/>
</dbReference>
<name>A0A1X2HNM9_SYNRA</name>
<dbReference type="GO" id="GO:0006261">
    <property type="term" value="P:DNA-templated DNA replication"/>
    <property type="evidence" value="ECO:0007669"/>
    <property type="project" value="TreeGrafter"/>
</dbReference>
<dbReference type="OrthoDB" id="329666at2759"/>
<dbReference type="InterPro" id="IPR019140">
    <property type="entry name" value="MCM_complex-bd"/>
</dbReference>
<organism evidence="3 4">
    <name type="scientific">Syncephalastrum racemosum</name>
    <name type="common">Filamentous fungus</name>
    <dbReference type="NCBI Taxonomy" id="13706"/>
    <lineage>
        <taxon>Eukaryota</taxon>
        <taxon>Fungi</taxon>
        <taxon>Fungi incertae sedis</taxon>
        <taxon>Mucoromycota</taxon>
        <taxon>Mucoromycotina</taxon>
        <taxon>Mucoromycetes</taxon>
        <taxon>Mucorales</taxon>
        <taxon>Syncephalastraceae</taxon>
        <taxon>Syncephalastrum</taxon>
    </lineage>
</organism>
<dbReference type="STRING" id="13706.A0A1X2HNM9"/>
<evidence type="ECO:0000256" key="2">
    <source>
        <dbReference type="ARBA" id="ARBA00023242"/>
    </source>
</evidence>